<sequence length="100" mass="11428">MTDQSEMLEKLKLLRERFTQRLKDTHTEISTWSGNSHITALIEICHKLAGTAGTYGYGELSVEMKTLELQLIDIKDQDLTDEQALTLYKKAEETIKNALK</sequence>
<keyword evidence="2" id="KW-0597">Phosphoprotein</keyword>
<proteinExistence type="predicted"/>
<feature type="modified residue" description="Phosphohistidine" evidence="2">
    <location>
        <position position="46"/>
    </location>
</feature>
<keyword evidence="5" id="KW-1185">Reference proteome</keyword>
<dbReference type="GO" id="GO:0004672">
    <property type="term" value="F:protein kinase activity"/>
    <property type="evidence" value="ECO:0007669"/>
    <property type="project" value="UniProtKB-ARBA"/>
</dbReference>
<dbReference type="PROSITE" id="PS50894">
    <property type="entry name" value="HPT"/>
    <property type="match status" value="1"/>
</dbReference>
<feature type="domain" description="HPt" evidence="3">
    <location>
        <begin position="3"/>
        <end position="100"/>
    </location>
</feature>
<dbReference type="Gene3D" id="1.20.120.160">
    <property type="entry name" value="HPT domain"/>
    <property type="match status" value="1"/>
</dbReference>
<protein>
    <recommendedName>
        <fullName evidence="3">HPt domain-containing protein</fullName>
    </recommendedName>
</protein>
<dbReference type="InterPro" id="IPR008207">
    <property type="entry name" value="Sig_transdc_His_kin_Hpt_dom"/>
</dbReference>
<evidence type="ECO:0000256" key="1">
    <source>
        <dbReference type="ARBA" id="ARBA00023012"/>
    </source>
</evidence>
<dbReference type="Proteomes" id="UP000231658">
    <property type="component" value="Unassembled WGS sequence"/>
</dbReference>
<dbReference type="STRING" id="1867952.MTBPR1_10111"/>
<dbReference type="RefSeq" id="WP_069185601.1">
    <property type="nucleotide sequence ID" value="NZ_FLYE01000001.1"/>
</dbReference>
<dbReference type="OrthoDB" id="8116512at2"/>
<name>A0A1C3RCA2_9PROT</name>
<evidence type="ECO:0000313" key="5">
    <source>
        <dbReference type="Proteomes" id="UP000231658"/>
    </source>
</evidence>
<dbReference type="InterPro" id="IPR036641">
    <property type="entry name" value="HPT_dom_sf"/>
</dbReference>
<evidence type="ECO:0000313" key="4">
    <source>
        <dbReference type="EMBL" id="SCA54864.1"/>
    </source>
</evidence>
<accession>A0A1C3RCA2</accession>
<organism evidence="4 5">
    <name type="scientific">Candidatus Terasakiella magnetica</name>
    <dbReference type="NCBI Taxonomy" id="1867952"/>
    <lineage>
        <taxon>Bacteria</taxon>
        <taxon>Pseudomonadati</taxon>
        <taxon>Pseudomonadota</taxon>
        <taxon>Alphaproteobacteria</taxon>
        <taxon>Rhodospirillales</taxon>
        <taxon>Terasakiellaceae</taxon>
        <taxon>Terasakiella</taxon>
    </lineage>
</organism>
<dbReference type="AlphaFoldDB" id="A0A1C3RCA2"/>
<dbReference type="GO" id="GO:0000160">
    <property type="term" value="P:phosphorelay signal transduction system"/>
    <property type="evidence" value="ECO:0007669"/>
    <property type="project" value="UniProtKB-KW"/>
</dbReference>
<evidence type="ECO:0000256" key="2">
    <source>
        <dbReference type="PROSITE-ProRule" id="PRU00110"/>
    </source>
</evidence>
<dbReference type="EMBL" id="FLYE01000001">
    <property type="protein sequence ID" value="SCA54864.1"/>
    <property type="molecule type" value="Genomic_DNA"/>
</dbReference>
<evidence type="ECO:0000259" key="3">
    <source>
        <dbReference type="PROSITE" id="PS50894"/>
    </source>
</evidence>
<gene>
    <name evidence="4" type="ORF">MTBPR1_10111</name>
</gene>
<keyword evidence="1" id="KW-0902">Two-component regulatory system</keyword>
<reference evidence="4 5" key="1">
    <citation type="submission" date="2016-07" db="EMBL/GenBank/DDBJ databases">
        <authorList>
            <person name="Lefevre C.T."/>
        </authorList>
    </citation>
    <scope>NUCLEOTIDE SEQUENCE [LARGE SCALE GENOMIC DNA]</scope>
    <source>
        <strain evidence="4">PR1</strain>
    </source>
</reference>
<dbReference type="SUPFAM" id="SSF47226">
    <property type="entry name" value="Histidine-containing phosphotransfer domain, HPT domain"/>
    <property type="match status" value="1"/>
</dbReference>